<keyword evidence="5 9" id="KW-0999">Mitochondrion inner membrane</keyword>
<evidence type="ECO:0000256" key="1">
    <source>
        <dbReference type="ARBA" id="ARBA00004448"/>
    </source>
</evidence>
<keyword evidence="11" id="KW-1185">Reference proteome</keyword>
<evidence type="ECO:0000256" key="8">
    <source>
        <dbReference type="ARBA" id="ARBA00023136"/>
    </source>
</evidence>
<keyword evidence="7 9" id="KW-0496">Mitochondrion</keyword>
<comment type="subcellular location">
    <subcellularLocation>
        <location evidence="1 9">Mitochondrion inner membrane</location>
        <topology evidence="1 9">Multi-pass membrane protein</topology>
    </subcellularLocation>
</comment>
<gene>
    <name evidence="10" type="ORF">Z519_02104</name>
</gene>
<comment type="caution">
    <text evidence="9">Lacks conserved residue(s) required for the propagation of feature annotation.</text>
</comment>
<evidence type="ECO:0000313" key="10">
    <source>
        <dbReference type="EMBL" id="KIW96713.1"/>
    </source>
</evidence>
<dbReference type="GO" id="GO:0005743">
    <property type="term" value="C:mitochondrial inner membrane"/>
    <property type="evidence" value="ECO:0007669"/>
    <property type="project" value="UniProtKB-SubCell"/>
</dbReference>
<evidence type="ECO:0000256" key="7">
    <source>
        <dbReference type="ARBA" id="ARBA00023128"/>
    </source>
</evidence>
<dbReference type="InterPro" id="IPR005336">
    <property type="entry name" value="MPC"/>
</dbReference>
<keyword evidence="3 9" id="KW-0813">Transport</keyword>
<dbReference type="AlphaFoldDB" id="A0A0D2HTC9"/>
<dbReference type="Pfam" id="PF03650">
    <property type="entry name" value="MPC"/>
    <property type="match status" value="1"/>
</dbReference>
<keyword evidence="6 9" id="KW-1133">Transmembrane helix</keyword>
<evidence type="ECO:0000313" key="11">
    <source>
        <dbReference type="Proteomes" id="UP000053789"/>
    </source>
</evidence>
<keyword evidence="8 9" id="KW-0472">Membrane</keyword>
<dbReference type="HOGENOM" id="CLU_099502_0_0_1"/>
<dbReference type="RefSeq" id="XP_016623382.1">
    <property type="nucleotide sequence ID" value="XM_016759861.1"/>
</dbReference>
<dbReference type="GeneID" id="27695032"/>
<name>A0A0D2HTC9_CLAB1</name>
<dbReference type="Proteomes" id="UP000053789">
    <property type="component" value="Unassembled WGS sequence"/>
</dbReference>
<dbReference type="PANTHER" id="PTHR14154">
    <property type="entry name" value="UPF0041 BRAIN PROTEIN 44-RELATED"/>
    <property type="match status" value="1"/>
</dbReference>
<feature type="transmembrane region" description="Helical" evidence="9">
    <location>
        <begin position="121"/>
        <end position="143"/>
    </location>
</feature>
<organism evidence="10 11">
    <name type="scientific">Cladophialophora bantiana (strain ATCC 10958 / CBS 173.52 / CDC B-1940 / NIH 8579)</name>
    <name type="common">Xylohypha bantiana</name>
    <dbReference type="NCBI Taxonomy" id="1442370"/>
    <lineage>
        <taxon>Eukaryota</taxon>
        <taxon>Fungi</taxon>
        <taxon>Dikarya</taxon>
        <taxon>Ascomycota</taxon>
        <taxon>Pezizomycotina</taxon>
        <taxon>Eurotiomycetes</taxon>
        <taxon>Chaetothyriomycetidae</taxon>
        <taxon>Chaetothyriales</taxon>
        <taxon>Herpotrichiellaceae</taxon>
        <taxon>Cladophialophora</taxon>
    </lineage>
</organism>
<evidence type="ECO:0000256" key="5">
    <source>
        <dbReference type="ARBA" id="ARBA00022792"/>
    </source>
</evidence>
<keyword evidence="4 9" id="KW-0812">Transmembrane</keyword>
<evidence type="ECO:0000256" key="6">
    <source>
        <dbReference type="ARBA" id="ARBA00022989"/>
    </source>
</evidence>
<comment type="function">
    <text evidence="9">Mediates the uptake of pyruvate into mitochondria.</text>
</comment>
<evidence type="ECO:0000256" key="9">
    <source>
        <dbReference type="RuleBase" id="RU363100"/>
    </source>
</evidence>
<evidence type="ECO:0000256" key="4">
    <source>
        <dbReference type="ARBA" id="ARBA00022692"/>
    </source>
</evidence>
<dbReference type="EMBL" id="KN846982">
    <property type="protein sequence ID" value="KIW96713.1"/>
    <property type="molecule type" value="Genomic_DNA"/>
</dbReference>
<evidence type="ECO:0000256" key="2">
    <source>
        <dbReference type="ARBA" id="ARBA00006416"/>
    </source>
</evidence>
<accession>A0A0D2HTC9</accession>
<comment type="similarity">
    <text evidence="2 9">Belongs to the mitochondrial pyruvate carrier (MPC) (TC 2.A.105) family.</text>
</comment>
<proteinExistence type="inferred from homology"/>
<sequence>MSARFGLRFAQQTARQSTTSFASRTPFQLRNPVFRRWQGTAANPAVEGAPQQSLFQRLWTSEVGIRTVHFWAPIMKWGVVLAGASDFLRPAEKLSLTQNLALMATGSIWTRWCFVIRPKNMLLAAVNFCLFLVGLVQCSRIFLYRASHDGGATAALKEMEKEMESSVKGVEKKVEAKL</sequence>
<dbReference type="GO" id="GO:0006850">
    <property type="term" value="P:pyruvate import into mitochondria"/>
    <property type="evidence" value="ECO:0007669"/>
    <property type="project" value="InterPro"/>
</dbReference>
<reference evidence="10" key="1">
    <citation type="submission" date="2015-01" db="EMBL/GenBank/DDBJ databases">
        <title>The Genome Sequence of Cladophialophora bantiana CBS 173.52.</title>
        <authorList>
            <consortium name="The Broad Institute Genomics Platform"/>
            <person name="Cuomo C."/>
            <person name="de Hoog S."/>
            <person name="Gorbushina A."/>
            <person name="Stielow B."/>
            <person name="Teixiera M."/>
            <person name="Abouelleil A."/>
            <person name="Chapman S.B."/>
            <person name="Priest M."/>
            <person name="Young S.K."/>
            <person name="Wortman J."/>
            <person name="Nusbaum C."/>
            <person name="Birren B."/>
        </authorList>
    </citation>
    <scope>NUCLEOTIDE SEQUENCE [LARGE SCALE GENOMIC DNA]</scope>
    <source>
        <strain evidence="10">CBS 173.52</strain>
    </source>
</reference>
<protein>
    <recommendedName>
        <fullName evidence="9">Mitochondrial pyruvate carrier</fullName>
    </recommendedName>
</protein>
<dbReference type="OrthoDB" id="869189at2759"/>
<evidence type="ECO:0000256" key="3">
    <source>
        <dbReference type="ARBA" id="ARBA00022448"/>
    </source>
</evidence>